<name>A0A6J5YGM2_9ZZZZ</name>
<dbReference type="InterPro" id="IPR007159">
    <property type="entry name" value="SpoVT-AbrB_dom"/>
</dbReference>
<organism evidence="8">
    <name type="scientific">freshwater metagenome</name>
    <dbReference type="NCBI Taxonomy" id="449393"/>
    <lineage>
        <taxon>unclassified sequences</taxon>
        <taxon>metagenomes</taxon>
        <taxon>ecological metagenomes</taxon>
    </lineage>
</organism>
<gene>
    <name evidence="8" type="ORF">UFOPK1392_00459</name>
    <name evidence="9" type="ORF">UFOPK3733_00415</name>
</gene>
<keyword evidence="6" id="KW-0804">Transcription</keyword>
<proteinExistence type="inferred from homology"/>
<dbReference type="CDD" id="cd16321">
    <property type="entry name" value="MraZ_C"/>
    <property type="match status" value="1"/>
</dbReference>
<reference evidence="8" key="1">
    <citation type="submission" date="2020-05" db="EMBL/GenBank/DDBJ databases">
        <authorList>
            <person name="Chiriac C."/>
            <person name="Salcher M."/>
            <person name="Ghai R."/>
            <person name="Kavagutti S V."/>
        </authorList>
    </citation>
    <scope>NUCLEOTIDE SEQUENCE</scope>
</reference>
<dbReference type="InterPro" id="IPR038619">
    <property type="entry name" value="MraZ_sf"/>
</dbReference>
<feature type="domain" description="SpoVT-AbrB" evidence="7">
    <location>
        <begin position="32"/>
        <end position="73"/>
    </location>
</feature>
<keyword evidence="2" id="KW-0963">Cytoplasm</keyword>
<evidence type="ECO:0000259" key="7">
    <source>
        <dbReference type="PROSITE" id="PS51740"/>
    </source>
</evidence>
<dbReference type="Pfam" id="PF02381">
    <property type="entry name" value="MraZ"/>
    <property type="match status" value="2"/>
</dbReference>
<dbReference type="PANTHER" id="PTHR34701">
    <property type="entry name" value="TRANSCRIPTIONAL REGULATOR MRAZ"/>
    <property type="match status" value="1"/>
</dbReference>
<dbReference type="PANTHER" id="PTHR34701:SF1">
    <property type="entry name" value="TRANSCRIPTIONAL REGULATOR MRAZ"/>
    <property type="match status" value="1"/>
</dbReference>
<keyword evidence="5" id="KW-0238">DNA-binding</keyword>
<evidence type="ECO:0000256" key="5">
    <source>
        <dbReference type="ARBA" id="ARBA00023125"/>
    </source>
</evidence>
<protein>
    <recommendedName>
        <fullName evidence="1">Transcriptional regulator MraZ</fullName>
    </recommendedName>
</protein>
<dbReference type="GO" id="GO:2000143">
    <property type="term" value="P:negative regulation of DNA-templated transcription initiation"/>
    <property type="evidence" value="ECO:0007669"/>
    <property type="project" value="TreeGrafter"/>
</dbReference>
<evidence type="ECO:0000313" key="8">
    <source>
        <dbReference type="EMBL" id="CAB4322722.1"/>
    </source>
</evidence>
<dbReference type="InterPro" id="IPR020603">
    <property type="entry name" value="MraZ_dom"/>
</dbReference>
<keyword evidence="4" id="KW-0805">Transcription regulation</keyword>
<keyword evidence="3" id="KW-0677">Repeat</keyword>
<dbReference type="InterPro" id="IPR003444">
    <property type="entry name" value="MraZ"/>
</dbReference>
<evidence type="ECO:0000256" key="3">
    <source>
        <dbReference type="ARBA" id="ARBA00022737"/>
    </source>
</evidence>
<dbReference type="GO" id="GO:0000976">
    <property type="term" value="F:transcription cis-regulatory region binding"/>
    <property type="evidence" value="ECO:0007669"/>
    <property type="project" value="TreeGrafter"/>
</dbReference>
<dbReference type="EMBL" id="CAFBNC010000012">
    <property type="protein sequence ID" value="CAB4926600.1"/>
    <property type="molecule type" value="Genomic_DNA"/>
</dbReference>
<sequence>MVDGGGKWVYRAGQWGSKGGPVEGLVVMFVGTFEHSLDDKGRVVLPSTFRAQLADRGFLAQWDRCLGLWTEEGFSDAAERLTQRIRNGEVPQGALRAFAANAHEVRPDSQGRITIPQRLRDFAGLGRDAVVIGAIDRIEIWQTGRWTDQTELADDSLIQAVTALGL</sequence>
<dbReference type="SUPFAM" id="SSF89447">
    <property type="entry name" value="AbrB/MazE/MraZ-like"/>
    <property type="match status" value="1"/>
</dbReference>
<dbReference type="HAMAP" id="MF_01008">
    <property type="entry name" value="MraZ"/>
    <property type="match status" value="1"/>
</dbReference>
<dbReference type="InterPro" id="IPR037914">
    <property type="entry name" value="SpoVT-AbrB_sf"/>
</dbReference>
<evidence type="ECO:0000256" key="6">
    <source>
        <dbReference type="ARBA" id="ARBA00023163"/>
    </source>
</evidence>
<evidence type="ECO:0000256" key="2">
    <source>
        <dbReference type="ARBA" id="ARBA00022490"/>
    </source>
</evidence>
<dbReference type="Gene3D" id="3.40.1550.20">
    <property type="entry name" value="Transcriptional regulator MraZ domain"/>
    <property type="match status" value="1"/>
</dbReference>
<evidence type="ECO:0000256" key="4">
    <source>
        <dbReference type="ARBA" id="ARBA00023015"/>
    </source>
</evidence>
<evidence type="ECO:0000313" key="9">
    <source>
        <dbReference type="EMBL" id="CAB4926600.1"/>
    </source>
</evidence>
<dbReference type="GO" id="GO:0003700">
    <property type="term" value="F:DNA-binding transcription factor activity"/>
    <property type="evidence" value="ECO:0007669"/>
    <property type="project" value="InterPro"/>
</dbReference>
<accession>A0A6J5YGM2</accession>
<dbReference type="CDD" id="cd16320">
    <property type="entry name" value="MraZ_N"/>
    <property type="match status" value="1"/>
</dbReference>
<dbReference type="EMBL" id="CAEMXZ010000013">
    <property type="protein sequence ID" value="CAB4322722.1"/>
    <property type="molecule type" value="Genomic_DNA"/>
</dbReference>
<dbReference type="InterPro" id="IPR035644">
    <property type="entry name" value="MraZ_C"/>
</dbReference>
<evidence type="ECO:0000256" key="1">
    <source>
        <dbReference type="ARBA" id="ARBA00013860"/>
    </source>
</evidence>
<feature type="domain" description="SpoVT-AbrB" evidence="7">
    <location>
        <begin position="102"/>
        <end position="145"/>
    </location>
</feature>
<dbReference type="InterPro" id="IPR035642">
    <property type="entry name" value="MraZ_N"/>
</dbReference>
<dbReference type="AlphaFoldDB" id="A0A6J5YGM2"/>
<dbReference type="PROSITE" id="PS51740">
    <property type="entry name" value="SPOVT_ABRB"/>
    <property type="match status" value="2"/>
</dbReference>